<proteinExistence type="inferred from homology"/>
<dbReference type="RefSeq" id="WP_124973100.1">
    <property type="nucleotide sequence ID" value="NZ_RQVS01000012.1"/>
</dbReference>
<dbReference type="SMART" id="SM00642">
    <property type="entry name" value="Aamy"/>
    <property type="match status" value="1"/>
</dbReference>
<dbReference type="GO" id="GO:0005980">
    <property type="term" value="P:glycogen catabolic process"/>
    <property type="evidence" value="ECO:0007669"/>
    <property type="project" value="InterPro"/>
</dbReference>
<keyword evidence="6" id="KW-1185">Reference proteome</keyword>
<dbReference type="InterPro" id="IPR004193">
    <property type="entry name" value="Glyco_hydro_13_N"/>
</dbReference>
<keyword evidence="2" id="KW-0378">Hydrolase</keyword>
<dbReference type="NCBIfam" id="TIGR02100">
    <property type="entry name" value="glgX_debranch"/>
    <property type="match status" value="1"/>
</dbReference>
<comment type="caution">
    <text evidence="5">The sequence shown here is derived from an EMBL/GenBank/DDBJ whole genome shotgun (WGS) entry which is preliminary data.</text>
</comment>
<dbReference type="AlphaFoldDB" id="A0A3P3VTG6"/>
<dbReference type="InterPro" id="IPR013780">
    <property type="entry name" value="Glyco_hydro_b"/>
</dbReference>
<dbReference type="InterPro" id="IPR017853">
    <property type="entry name" value="GH"/>
</dbReference>
<dbReference type="GO" id="GO:0004135">
    <property type="term" value="F:amylo-alpha-1,6-glucosidase activity"/>
    <property type="evidence" value="ECO:0007669"/>
    <property type="project" value="InterPro"/>
</dbReference>
<organism evidence="5 6">
    <name type="scientific">Gulosibacter macacae</name>
    <dbReference type="NCBI Taxonomy" id="2488791"/>
    <lineage>
        <taxon>Bacteria</taxon>
        <taxon>Bacillati</taxon>
        <taxon>Actinomycetota</taxon>
        <taxon>Actinomycetes</taxon>
        <taxon>Micrococcales</taxon>
        <taxon>Microbacteriaceae</taxon>
        <taxon>Gulosibacter</taxon>
    </lineage>
</organism>
<feature type="domain" description="Glycosyl hydrolase family 13 catalytic" evidence="4">
    <location>
        <begin position="142"/>
        <end position="547"/>
    </location>
</feature>
<reference evidence="5 6" key="1">
    <citation type="submission" date="2018-11" db="EMBL/GenBank/DDBJ databases">
        <title>YIM 102482-1 draft genome.</title>
        <authorList>
            <person name="Li G."/>
            <person name="Jiang Y."/>
        </authorList>
    </citation>
    <scope>NUCLEOTIDE SEQUENCE [LARGE SCALE GENOMIC DNA]</scope>
    <source>
        <strain evidence="5 6">YIM 102482-1</strain>
    </source>
</reference>
<accession>A0A3P3VTG6</accession>
<dbReference type="InterPro" id="IPR011837">
    <property type="entry name" value="Glycogen_debranch_GlgX"/>
</dbReference>
<evidence type="ECO:0000256" key="2">
    <source>
        <dbReference type="ARBA" id="ARBA00022801"/>
    </source>
</evidence>
<dbReference type="Proteomes" id="UP000274391">
    <property type="component" value="Unassembled WGS sequence"/>
</dbReference>
<protein>
    <submittedName>
        <fullName evidence="5">Glycogen debranching enzyme GlgX</fullName>
    </submittedName>
</protein>
<evidence type="ECO:0000259" key="4">
    <source>
        <dbReference type="SMART" id="SM00642"/>
    </source>
</evidence>
<evidence type="ECO:0000256" key="1">
    <source>
        <dbReference type="ARBA" id="ARBA00008061"/>
    </source>
</evidence>
<comment type="similarity">
    <text evidence="1">Belongs to the glycosyl hydrolase 13 family.</text>
</comment>
<dbReference type="EMBL" id="RQVS01000012">
    <property type="protein sequence ID" value="RRJ86075.1"/>
    <property type="molecule type" value="Genomic_DNA"/>
</dbReference>
<dbReference type="InterPro" id="IPR014756">
    <property type="entry name" value="Ig_E-set"/>
</dbReference>
<dbReference type="SUPFAM" id="SSF51445">
    <property type="entry name" value="(Trans)glycosidases"/>
    <property type="match status" value="1"/>
</dbReference>
<name>A0A3P3VTG6_9MICO</name>
<dbReference type="InterPro" id="IPR044505">
    <property type="entry name" value="GlgX_Isoamylase_N_E_set"/>
</dbReference>
<dbReference type="SUPFAM" id="SSF51011">
    <property type="entry name" value="Glycosyl hydrolase domain"/>
    <property type="match status" value="1"/>
</dbReference>
<dbReference type="CDD" id="cd02856">
    <property type="entry name" value="E_set_GDE_Isoamylase_N"/>
    <property type="match status" value="1"/>
</dbReference>
<dbReference type="InterPro" id="IPR013783">
    <property type="entry name" value="Ig-like_fold"/>
</dbReference>
<dbReference type="Gene3D" id="3.20.20.80">
    <property type="entry name" value="Glycosidases"/>
    <property type="match status" value="1"/>
</dbReference>
<dbReference type="OrthoDB" id="3236218at2"/>
<dbReference type="Gene3D" id="2.60.40.1180">
    <property type="entry name" value="Golgi alpha-mannosidase II"/>
    <property type="match status" value="1"/>
</dbReference>
<evidence type="ECO:0000313" key="5">
    <source>
        <dbReference type="EMBL" id="RRJ86075.1"/>
    </source>
</evidence>
<dbReference type="PANTHER" id="PTHR43002">
    <property type="entry name" value="GLYCOGEN DEBRANCHING ENZYME"/>
    <property type="match status" value="1"/>
</dbReference>
<gene>
    <name evidence="5" type="primary">glgX</name>
    <name evidence="5" type="ORF">EG850_10155</name>
</gene>
<evidence type="ECO:0000313" key="6">
    <source>
        <dbReference type="Proteomes" id="UP000274391"/>
    </source>
</evidence>
<dbReference type="SUPFAM" id="SSF81296">
    <property type="entry name" value="E set domains"/>
    <property type="match status" value="1"/>
</dbReference>
<dbReference type="Gene3D" id="2.60.40.10">
    <property type="entry name" value="Immunoglobulins"/>
    <property type="match status" value="1"/>
</dbReference>
<keyword evidence="3" id="KW-0326">Glycosidase</keyword>
<evidence type="ECO:0000256" key="3">
    <source>
        <dbReference type="ARBA" id="ARBA00023295"/>
    </source>
</evidence>
<dbReference type="InterPro" id="IPR006047">
    <property type="entry name" value="GH13_cat_dom"/>
</dbReference>
<dbReference type="Pfam" id="PF02922">
    <property type="entry name" value="CBM_48"/>
    <property type="match status" value="1"/>
</dbReference>
<sequence>MTASTTLDLGVIATPEGPRLRVWSRHATSMTLVLFDDDAPVATLPMGRDGDVWEVATPELHPGRRYALRVDGPQGGPHRFDPTLDSLDPYARHIENVGTAASPHWLSVVVADEQFDWGTVSAPETPLRDTVIYEAHVKGLTQLAPFVPEHLRGTYAGLASTEMIAHLKRLGITAIELLPVHAFDSERHLRAQDMTNYWGYNTLGFFAPHAAYATEAARAEGPEAVAREFKGMVRLLHEAGIEVYLDVVYNHTADEGIDAPPRLFRGLDNASYYRHDLSGRLLDVTGCGNSVDASKPIVQQLIIDSLRYWHEEFGIDGFRFDLAVTLGRDAHHSFSTHHPLLTAIANDERLEGVKMIAEPWDVGVGGWQTGHFPPGWSEWNDEYRDRVRRFWVESFAQARITGQHREGVGKLTTAMAGSSNRFSDARGPIASVNFVTAHDGFTMRDLVSYNVKHNLLNGELNRDGTGENHSYNFGFEGETSDDRINALRRLSTRNLVGTLLLSAGVPMLVAGDEIARTQDGNNNPYNQDNETGWVDWSTFEYQTAHFHHVRRLLEIRHNYPVLRPVRYNHTTEIIEGASRLDWFDALGGSMDEWEWNSPATRSVQYLASTRTEEGDIIRVLVVVHGVEDPAPFRLPKVDGIEYYRLLWDSAVEHIAEIDTDAMSLVVPGQRMRVTGPSMRVYEVIGSD</sequence>
<dbReference type="CDD" id="cd11326">
    <property type="entry name" value="AmyAc_Glg_debranch"/>
    <property type="match status" value="1"/>
</dbReference>